<comment type="similarity">
    <text evidence="1">Belongs to the membrane fusion protein (MFP) (TC 8.A.1) family.</text>
</comment>
<reference evidence="7 8" key="1">
    <citation type="submission" date="2022-12" db="EMBL/GenBank/DDBJ databases">
        <title>Chitinophagaceae gen. sp. nov., a new member of the family Chitinophagaceae, isolated from soil in a chemical factory.</title>
        <authorList>
            <person name="Ke Z."/>
        </authorList>
    </citation>
    <scope>NUCLEOTIDE SEQUENCE [LARGE SCALE GENOMIC DNA]</scope>
    <source>
        <strain evidence="7 8">LY-5</strain>
    </source>
</reference>
<evidence type="ECO:0000256" key="2">
    <source>
        <dbReference type="SAM" id="Coils"/>
    </source>
</evidence>
<dbReference type="Pfam" id="PF25917">
    <property type="entry name" value="BSH_RND"/>
    <property type="match status" value="1"/>
</dbReference>
<evidence type="ECO:0000259" key="4">
    <source>
        <dbReference type="Pfam" id="PF25876"/>
    </source>
</evidence>
<dbReference type="RefSeq" id="WP_407032829.1">
    <property type="nucleotide sequence ID" value="NZ_JAQGEF010000032.1"/>
</dbReference>
<protein>
    <submittedName>
        <fullName evidence="7">Efflux RND transporter periplasmic adaptor subunit</fullName>
    </submittedName>
</protein>
<comment type="caution">
    <text evidence="7">The sequence shown here is derived from an EMBL/GenBank/DDBJ whole genome shotgun (WGS) entry which is preliminary data.</text>
</comment>
<feature type="signal peptide" evidence="3">
    <location>
        <begin position="1"/>
        <end position="26"/>
    </location>
</feature>
<feature type="domain" description="YknX-like C-terminal permuted SH3-like" evidence="6">
    <location>
        <begin position="282"/>
        <end position="348"/>
    </location>
</feature>
<sequence length="353" mass="37757">MLYTLSALQKPAIIILLFSLFSAACGSNVKQTPTAAPADNKLPVDIIVARLEALNLEEALVGTIEPYREVAIAGELAQKITQIAFKDGSYVKQGAVLYKLNDTEIRSRLKQVTAQIRLAQLTKERLANLLKTETVNQQEYDEADMQLNSLEAQHELLHAELEKTVIRAPFSGKIGITKLQVGAYISPGATLVTLQDQGSVKISFSVPEKYLPYVQQGNKIKFFTVLSNKEYTATIIATEPGLDAGGRSLSVQALSGNDNGILRSGLSVKVLFNTGAKEATGVQLPSEALVPGLEGYSAFVIKDGLAKAVPVSTGNRTESHVTITKGIASGDSVIISNILRLGDGMPVAPVPVK</sequence>
<dbReference type="PANTHER" id="PTHR30469">
    <property type="entry name" value="MULTIDRUG RESISTANCE PROTEIN MDTA"/>
    <property type="match status" value="1"/>
</dbReference>
<keyword evidence="2" id="KW-0175">Coiled coil</keyword>
<feature type="chain" id="PRO_5046901607" evidence="3">
    <location>
        <begin position="27"/>
        <end position="353"/>
    </location>
</feature>
<evidence type="ECO:0000256" key="3">
    <source>
        <dbReference type="SAM" id="SignalP"/>
    </source>
</evidence>
<dbReference type="SUPFAM" id="SSF111369">
    <property type="entry name" value="HlyD-like secretion proteins"/>
    <property type="match status" value="1"/>
</dbReference>
<proteinExistence type="inferred from homology"/>
<dbReference type="Gene3D" id="2.40.420.20">
    <property type="match status" value="1"/>
</dbReference>
<evidence type="ECO:0000259" key="6">
    <source>
        <dbReference type="Pfam" id="PF25989"/>
    </source>
</evidence>
<dbReference type="Gene3D" id="2.40.50.100">
    <property type="match status" value="1"/>
</dbReference>
<dbReference type="InterPro" id="IPR006143">
    <property type="entry name" value="RND_pump_MFP"/>
</dbReference>
<dbReference type="EMBL" id="JAQGEF010000032">
    <property type="protein sequence ID" value="MDA3616499.1"/>
    <property type="molecule type" value="Genomic_DNA"/>
</dbReference>
<dbReference type="NCBIfam" id="TIGR01730">
    <property type="entry name" value="RND_mfp"/>
    <property type="match status" value="1"/>
</dbReference>
<dbReference type="PANTHER" id="PTHR30469:SF36">
    <property type="entry name" value="BLL3903 PROTEIN"/>
    <property type="match status" value="1"/>
</dbReference>
<dbReference type="InterPro" id="IPR058637">
    <property type="entry name" value="YknX-like_C"/>
</dbReference>
<dbReference type="Pfam" id="PF25989">
    <property type="entry name" value="YknX_C"/>
    <property type="match status" value="1"/>
</dbReference>
<keyword evidence="8" id="KW-1185">Reference proteome</keyword>
<feature type="domain" description="Multidrug resistance protein MdtA-like alpha-helical hairpin" evidence="4">
    <location>
        <begin position="104"/>
        <end position="159"/>
    </location>
</feature>
<accession>A0ABT4UPG1</accession>
<dbReference type="Proteomes" id="UP001210231">
    <property type="component" value="Unassembled WGS sequence"/>
</dbReference>
<dbReference type="InterPro" id="IPR058624">
    <property type="entry name" value="MdtA-like_HH"/>
</dbReference>
<evidence type="ECO:0000256" key="1">
    <source>
        <dbReference type="ARBA" id="ARBA00009477"/>
    </source>
</evidence>
<dbReference type="Gene3D" id="1.10.287.470">
    <property type="entry name" value="Helix hairpin bin"/>
    <property type="match status" value="1"/>
</dbReference>
<feature type="domain" description="Multidrug resistance protein MdtA-like barrel-sandwich hybrid" evidence="5">
    <location>
        <begin position="78"/>
        <end position="191"/>
    </location>
</feature>
<organism evidence="7 8">
    <name type="scientific">Polluticaenibacter yanchengensis</name>
    <dbReference type="NCBI Taxonomy" id="3014562"/>
    <lineage>
        <taxon>Bacteria</taxon>
        <taxon>Pseudomonadati</taxon>
        <taxon>Bacteroidota</taxon>
        <taxon>Chitinophagia</taxon>
        <taxon>Chitinophagales</taxon>
        <taxon>Chitinophagaceae</taxon>
        <taxon>Polluticaenibacter</taxon>
    </lineage>
</organism>
<name>A0ABT4UPG1_9BACT</name>
<keyword evidence="3" id="KW-0732">Signal</keyword>
<gene>
    <name evidence="7" type="ORF">O3P16_16935</name>
</gene>
<evidence type="ECO:0000313" key="7">
    <source>
        <dbReference type="EMBL" id="MDA3616499.1"/>
    </source>
</evidence>
<dbReference type="Pfam" id="PF25876">
    <property type="entry name" value="HH_MFP_RND"/>
    <property type="match status" value="1"/>
</dbReference>
<evidence type="ECO:0000259" key="5">
    <source>
        <dbReference type="Pfam" id="PF25917"/>
    </source>
</evidence>
<feature type="coiled-coil region" evidence="2">
    <location>
        <begin position="140"/>
        <end position="167"/>
    </location>
</feature>
<evidence type="ECO:0000313" key="8">
    <source>
        <dbReference type="Proteomes" id="UP001210231"/>
    </source>
</evidence>
<dbReference type="Gene3D" id="2.40.30.170">
    <property type="match status" value="1"/>
</dbReference>
<dbReference type="InterPro" id="IPR058625">
    <property type="entry name" value="MdtA-like_BSH"/>
</dbReference>